<keyword evidence="2" id="KW-0804">Transcription</keyword>
<dbReference type="EMBL" id="JAGIOC010000001">
    <property type="protein sequence ID" value="MBP2409977.1"/>
    <property type="molecule type" value="Genomic_DNA"/>
</dbReference>
<feature type="domain" description="HTH araC/xylS-type" evidence="3">
    <location>
        <begin position="5"/>
        <end position="103"/>
    </location>
</feature>
<dbReference type="PROSITE" id="PS01124">
    <property type="entry name" value="HTH_ARAC_FAMILY_2"/>
    <property type="match status" value="1"/>
</dbReference>
<evidence type="ECO:0000256" key="2">
    <source>
        <dbReference type="ARBA" id="ARBA00023163"/>
    </source>
</evidence>
<evidence type="ECO:0000313" key="4">
    <source>
        <dbReference type="EMBL" id="MBP2409977.1"/>
    </source>
</evidence>
<accession>A0ABS4YNJ4</accession>
<dbReference type="SMART" id="SM00342">
    <property type="entry name" value="HTH_ARAC"/>
    <property type="match status" value="1"/>
</dbReference>
<dbReference type="InterPro" id="IPR009057">
    <property type="entry name" value="Homeodomain-like_sf"/>
</dbReference>
<name>A0ABS4YNJ4_9MICO</name>
<organism evidence="4 5">
    <name type="scientific">Brachybacterium fresconis</name>
    <dbReference type="NCBI Taxonomy" id="173363"/>
    <lineage>
        <taxon>Bacteria</taxon>
        <taxon>Bacillati</taxon>
        <taxon>Actinomycetota</taxon>
        <taxon>Actinomycetes</taxon>
        <taxon>Micrococcales</taxon>
        <taxon>Dermabacteraceae</taxon>
        <taxon>Brachybacterium</taxon>
    </lineage>
</organism>
<dbReference type="PANTHER" id="PTHR11019">
    <property type="entry name" value="HTH-TYPE TRANSCRIPTIONAL REGULATOR NIMR"/>
    <property type="match status" value="1"/>
</dbReference>
<dbReference type="Gene3D" id="1.20.120.450">
    <property type="entry name" value="dinb family like domain"/>
    <property type="match status" value="1"/>
</dbReference>
<dbReference type="SUPFAM" id="SSF109854">
    <property type="entry name" value="DinB/YfiT-like putative metalloenzymes"/>
    <property type="match status" value="1"/>
</dbReference>
<keyword evidence="5" id="KW-1185">Reference proteome</keyword>
<dbReference type="Pfam" id="PF12867">
    <property type="entry name" value="DinB_2"/>
    <property type="match status" value="1"/>
</dbReference>
<keyword evidence="1" id="KW-0805">Transcription regulation</keyword>
<dbReference type="InterPro" id="IPR034660">
    <property type="entry name" value="DinB/YfiT-like"/>
</dbReference>
<protein>
    <submittedName>
        <fullName evidence="4">AraC-like DNA-binding protein</fullName>
    </submittedName>
</protein>
<evidence type="ECO:0000259" key="3">
    <source>
        <dbReference type="PROSITE" id="PS01124"/>
    </source>
</evidence>
<dbReference type="PANTHER" id="PTHR11019:SF159">
    <property type="entry name" value="TRANSCRIPTIONAL REGULATOR-RELATED"/>
    <property type="match status" value="1"/>
</dbReference>
<reference evidence="4 5" key="1">
    <citation type="submission" date="2021-03" db="EMBL/GenBank/DDBJ databases">
        <title>Sequencing the genomes of 1000 actinobacteria strains.</title>
        <authorList>
            <person name="Klenk H.-P."/>
        </authorList>
    </citation>
    <scope>NUCLEOTIDE SEQUENCE [LARGE SCALE GENOMIC DNA]</scope>
    <source>
        <strain evidence="4 5">DSM 14564</strain>
    </source>
</reference>
<sequence length="312" mass="34538">MRDTDPLRRLLDAVLEEGDGSLEAMASGAHLSPFYFQRTVRAGAGESPSMIRRRVLLEQAAWRLQRGTAVTDAALEAGYDSVDGFSRAFHRAFGCAPSRLPPAVERGHWLPAPNGLHFHSPTVLYLAADGTSEVSSGDVTLLMVEHDLEDIEALLAVTQELSAEELDRVRLPGHRPRFFDGSEETIAQTLRHLVLSREPWLAAVAGEEEPDLGGPSDPAALRERHARTGARWLALMREIRSRGAWQDRVIDALCDPPESFLIGQIVAHELTFSAHRRQSLRWMLADAGADLAHPALDPDPILWHRRRTGDQP</sequence>
<dbReference type="Pfam" id="PF12833">
    <property type="entry name" value="HTH_18"/>
    <property type="match status" value="1"/>
</dbReference>
<dbReference type="SUPFAM" id="SSF46689">
    <property type="entry name" value="Homeodomain-like"/>
    <property type="match status" value="1"/>
</dbReference>
<proteinExistence type="predicted"/>
<dbReference type="InterPro" id="IPR024775">
    <property type="entry name" value="DinB-like"/>
</dbReference>
<gene>
    <name evidence="4" type="ORF">JOF44_002880</name>
</gene>
<dbReference type="InterPro" id="IPR018060">
    <property type="entry name" value="HTH_AraC"/>
</dbReference>
<evidence type="ECO:0000313" key="5">
    <source>
        <dbReference type="Proteomes" id="UP000698222"/>
    </source>
</evidence>
<dbReference type="Proteomes" id="UP000698222">
    <property type="component" value="Unassembled WGS sequence"/>
</dbReference>
<dbReference type="Gene3D" id="1.10.10.60">
    <property type="entry name" value="Homeodomain-like"/>
    <property type="match status" value="1"/>
</dbReference>
<comment type="caution">
    <text evidence="4">The sequence shown here is derived from an EMBL/GenBank/DDBJ whole genome shotgun (WGS) entry which is preliminary data.</text>
</comment>
<dbReference type="RefSeq" id="WP_209892830.1">
    <property type="nucleotide sequence ID" value="NZ_BAAAJV010000051.1"/>
</dbReference>
<evidence type="ECO:0000256" key="1">
    <source>
        <dbReference type="ARBA" id="ARBA00023015"/>
    </source>
</evidence>